<evidence type="ECO:0000256" key="8">
    <source>
        <dbReference type="SAM" id="Phobius"/>
    </source>
</evidence>
<gene>
    <name evidence="9" type="ORF">PM10SUCC1_27540</name>
</gene>
<organism evidence="9 10">
    <name type="scientific">Propionigenium maris DSM 9537</name>
    <dbReference type="NCBI Taxonomy" id="1123000"/>
    <lineage>
        <taxon>Bacteria</taxon>
        <taxon>Fusobacteriati</taxon>
        <taxon>Fusobacteriota</taxon>
        <taxon>Fusobacteriia</taxon>
        <taxon>Fusobacteriales</taxon>
        <taxon>Fusobacteriaceae</taxon>
        <taxon>Propionigenium</taxon>
    </lineage>
</organism>
<dbReference type="InterPro" id="IPR000522">
    <property type="entry name" value="ABC_transptr_permease_BtuC"/>
</dbReference>
<keyword evidence="5 8" id="KW-0812">Transmembrane</keyword>
<evidence type="ECO:0000256" key="5">
    <source>
        <dbReference type="ARBA" id="ARBA00022692"/>
    </source>
</evidence>
<dbReference type="Proteomes" id="UP001144471">
    <property type="component" value="Unassembled WGS sequence"/>
</dbReference>
<dbReference type="Pfam" id="PF01032">
    <property type="entry name" value="FecCD"/>
    <property type="match status" value="1"/>
</dbReference>
<accession>A0A9W6GNL8</accession>
<dbReference type="GO" id="GO:0022857">
    <property type="term" value="F:transmembrane transporter activity"/>
    <property type="evidence" value="ECO:0007669"/>
    <property type="project" value="InterPro"/>
</dbReference>
<sequence>MKKMAFIIFLIVFTVAISLGAVDIPFLTVWKIAANNISGSEIFHPQWSRGMGVIVWKIRFPRAILSFLTGGTLALVGVLMQAVTKNPLSDPYILGISSGASTGAVLCMFFGLGGLSVGGGAFIGAFLATIMVIGLTKGDYSSSRLVLTGIAVSALFSSITSIMIYLVKDESKVRNAVFWMAGSLGGAQWGLLLLPAAVLLLGGGAGILLHKELDTLLLGEEEARVLGIDTTRLKLLLIGVSSILTGTIVAITGTIGFVGMIIPHISRRLTGSGHRQLIPLVVLIGGTFMAGADTLARIVFTPEELPIGILTSALGGPFFLWIIRRGYAFGGQRA</sequence>
<evidence type="ECO:0000256" key="3">
    <source>
        <dbReference type="ARBA" id="ARBA00022448"/>
    </source>
</evidence>
<dbReference type="FunFam" id="1.10.3470.10:FF:000001">
    <property type="entry name" value="Vitamin B12 ABC transporter permease BtuC"/>
    <property type="match status" value="1"/>
</dbReference>
<keyword evidence="4" id="KW-1003">Cell membrane</keyword>
<feature type="transmembrane region" description="Helical" evidence="8">
    <location>
        <begin position="235"/>
        <end position="265"/>
    </location>
</feature>
<dbReference type="PANTHER" id="PTHR30472">
    <property type="entry name" value="FERRIC ENTEROBACTIN TRANSPORT SYSTEM PERMEASE PROTEIN"/>
    <property type="match status" value="1"/>
</dbReference>
<evidence type="ECO:0000256" key="1">
    <source>
        <dbReference type="ARBA" id="ARBA00004651"/>
    </source>
</evidence>
<evidence type="ECO:0000256" key="7">
    <source>
        <dbReference type="ARBA" id="ARBA00023136"/>
    </source>
</evidence>
<dbReference type="EMBL" id="BSDY01000015">
    <property type="protein sequence ID" value="GLI57240.1"/>
    <property type="molecule type" value="Genomic_DNA"/>
</dbReference>
<proteinExistence type="inferred from homology"/>
<protein>
    <submittedName>
        <fullName evidence="9">Iron chelate uptake ABC transporter FeCT family, permease</fullName>
    </submittedName>
</protein>
<feature type="transmembrane region" description="Helical" evidence="8">
    <location>
        <begin position="104"/>
        <end position="133"/>
    </location>
</feature>
<dbReference type="SUPFAM" id="SSF81345">
    <property type="entry name" value="ABC transporter involved in vitamin B12 uptake, BtuC"/>
    <property type="match status" value="1"/>
</dbReference>
<comment type="similarity">
    <text evidence="2">Belongs to the binding-protein-dependent transport system permease family. FecCD subfamily.</text>
</comment>
<keyword evidence="7 8" id="KW-0472">Membrane</keyword>
<evidence type="ECO:0000313" key="10">
    <source>
        <dbReference type="Proteomes" id="UP001144471"/>
    </source>
</evidence>
<dbReference type="PANTHER" id="PTHR30472:SF18">
    <property type="entry name" value="IRON(III) DICITRATE ABC TRANSPORTER,PERMEASE PROTEIN"/>
    <property type="match status" value="1"/>
</dbReference>
<comment type="subcellular location">
    <subcellularLocation>
        <location evidence="1">Cell membrane</location>
        <topology evidence="1">Multi-pass membrane protein</topology>
    </subcellularLocation>
</comment>
<evidence type="ECO:0000256" key="4">
    <source>
        <dbReference type="ARBA" id="ARBA00022475"/>
    </source>
</evidence>
<dbReference type="InterPro" id="IPR037294">
    <property type="entry name" value="ABC_BtuC-like"/>
</dbReference>
<evidence type="ECO:0000313" key="9">
    <source>
        <dbReference type="EMBL" id="GLI57240.1"/>
    </source>
</evidence>
<dbReference type="AlphaFoldDB" id="A0A9W6GNL8"/>
<evidence type="ECO:0000256" key="2">
    <source>
        <dbReference type="ARBA" id="ARBA00007935"/>
    </source>
</evidence>
<name>A0A9W6GNL8_9FUSO</name>
<evidence type="ECO:0000256" key="6">
    <source>
        <dbReference type="ARBA" id="ARBA00022989"/>
    </source>
</evidence>
<feature type="transmembrane region" description="Helical" evidence="8">
    <location>
        <begin position="305"/>
        <end position="323"/>
    </location>
</feature>
<keyword evidence="10" id="KW-1185">Reference proteome</keyword>
<dbReference type="Gene3D" id="1.10.3470.10">
    <property type="entry name" value="ABC transporter involved in vitamin B12 uptake, BtuC"/>
    <property type="match status" value="1"/>
</dbReference>
<dbReference type="CDD" id="cd06550">
    <property type="entry name" value="TM_ABC_iron-siderophores_like"/>
    <property type="match status" value="1"/>
</dbReference>
<reference evidence="9" key="1">
    <citation type="submission" date="2022-12" db="EMBL/GenBank/DDBJ databases">
        <title>Reference genome sequencing for broad-spectrum identification of bacterial and archaeal isolates by mass spectrometry.</title>
        <authorList>
            <person name="Sekiguchi Y."/>
            <person name="Tourlousse D.M."/>
        </authorList>
    </citation>
    <scope>NUCLEOTIDE SEQUENCE</scope>
    <source>
        <strain evidence="9">10succ1</strain>
    </source>
</reference>
<comment type="caution">
    <text evidence="9">The sequence shown here is derived from an EMBL/GenBank/DDBJ whole genome shotgun (WGS) entry which is preliminary data.</text>
</comment>
<feature type="transmembrane region" description="Helical" evidence="8">
    <location>
        <begin position="145"/>
        <end position="167"/>
    </location>
</feature>
<dbReference type="GO" id="GO:0005886">
    <property type="term" value="C:plasma membrane"/>
    <property type="evidence" value="ECO:0007669"/>
    <property type="project" value="UniProtKB-SubCell"/>
</dbReference>
<feature type="transmembrane region" description="Helical" evidence="8">
    <location>
        <begin position="63"/>
        <end position="83"/>
    </location>
</feature>
<feature type="transmembrane region" description="Helical" evidence="8">
    <location>
        <begin position="188"/>
        <end position="209"/>
    </location>
</feature>
<keyword evidence="6 8" id="KW-1133">Transmembrane helix</keyword>
<feature type="transmembrane region" description="Helical" evidence="8">
    <location>
        <begin position="277"/>
        <end position="299"/>
    </location>
</feature>
<keyword evidence="3" id="KW-0813">Transport</keyword>
<dbReference type="GO" id="GO:0033214">
    <property type="term" value="P:siderophore-iron import into cell"/>
    <property type="evidence" value="ECO:0007669"/>
    <property type="project" value="TreeGrafter"/>
</dbReference>